<dbReference type="SUPFAM" id="SSF51905">
    <property type="entry name" value="FAD/NAD(P)-binding domain"/>
    <property type="match status" value="1"/>
</dbReference>
<keyword evidence="3" id="KW-0274">FAD</keyword>
<keyword evidence="2" id="KW-0285">Flavoprotein</keyword>
<dbReference type="RefSeq" id="WP_006350911.1">
    <property type="nucleotide sequence ID" value="NZ_CP029159.1"/>
</dbReference>
<dbReference type="Proteomes" id="UP000005940">
    <property type="component" value="Chromosome"/>
</dbReference>
<comment type="cofactor">
    <cofactor evidence="1">
        <name>FAD</name>
        <dbReference type="ChEBI" id="CHEBI:57692"/>
    </cofactor>
</comment>
<evidence type="ECO:0000256" key="2">
    <source>
        <dbReference type="ARBA" id="ARBA00022630"/>
    </source>
</evidence>
<reference evidence="5 6" key="1">
    <citation type="journal article" date="2012" name="J. Bacteriol.">
        <title>Draft genome of Streptomyces tsukubaensis NRRL 18488, the producer of the clinically important immunosuppressant tacrolimus (FK506).</title>
        <authorList>
            <person name="Barreiro C."/>
            <person name="Prieto C."/>
            <person name="Sola-Landa A."/>
            <person name="Solera E."/>
            <person name="Martinez-Castro M."/>
            <person name="Perez-Redondo R."/>
            <person name="Garcia-Estrada C."/>
            <person name="Aparicio J.F."/>
            <person name="Fernandez-Martinez L.T."/>
            <person name="Santos-Aberturas J."/>
            <person name="Salehi-Najafabadi Z."/>
            <person name="Rodriguez-Garcia A."/>
            <person name="Tauch A."/>
            <person name="Martin J.F."/>
        </authorList>
    </citation>
    <scope>NUCLEOTIDE SEQUENCE [LARGE SCALE GENOMIC DNA]</scope>
    <source>
        <strain evidence="6">DSM 42081 / NBRC 108919 / NRRL 18488 / 9993</strain>
    </source>
</reference>
<evidence type="ECO:0000259" key="4">
    <source>
        <dbReference type="Pfam" id="PF01494"/>
    </source>
</evidence>
<protein>
    <submittedName>
        <fullName evidence="5">FAD-binding protein</fullName>
    </submittedName>
</protein>
<evidence type="ECO:0000313" key="6">
    <source>
        <dbReference type="Proteomes" id="UP000005940"/>
    </source>
</evidence>
<gene>
    <name evidence="5" type="ORF">STSU_032530</name>
</gene>
<dbReference type="InterPro" id="IPR036188">
    <property type="entry name" value="FAD/NAD-bd_sf"/>
</dbReference>
<sequence length="402" mass="41567">MSPIDPVSPVSPVNLRTAYDADVVVVGAGPAGLLLAAELAGSGVRALVLERDAEARVSPGVALNGSVVLTLERLGLMETLRREAVPLPRVHFGLLWVDLDRVRPRPPDPVLLPQSRLEAVLAEHAAARGAVVRRGHEVLGLEQDGEGVAVEVRGPDGEPQVVRALFLVGADGPESVVRRAAGIGVTRTAPTVSGLVADAEADPAALAPEHLGAAFSAAGLYMGVPVGPRKVRLMTTEFGRRAPDGAPTRDELTAAVAALTGSEPKVEGLYRPPVRYDDRTALADAYRSGRVFLAGDAAHTHYPLGGLALGAALADAVSLGGTLAAAVRGEASEGLLDSYHAERHPVGRRIITVTRAQSALLHPLERVGPLRELFGELLGLGSANEHLARAVSGLESPGPGAG</sequence>
<dbReference type="PRINTS" id="PR00420">
    <property type="entry name" value="RNGMNOXGNASE"/>
</dbReference>
<evidence type="ECO:0000256" key="3">
    <source>
        <dbReference type="ARBA" id="ARBA00022827"/>
    </source>
</evidence>
<evidence type="ECO:0000256" key="1">
    <source>
        <dbReference type="ARBA" id="ARBA00001974"/>
    </source>
</evidence>
<evidence type="ECO:0000313" key="5">
    <source>
        <dbReference type="EMBL" id="QKM71140.1"/>
    </source>
</evidence>
<dbReference type="PANTHER" id="PTHR43004:SF19">
    <property type="entry name" value="BINDING MONOOXYGENASE, PUTATIVE (JCVI)-RELATED"/>
    <property type="match status" value="1"/>
</dbReference>
<proteinExistence type="predicted"/>
<dbReference type="InterPro" id="IPR002938">
    <property type="entry name" value="FAD-bd"/>
</dbReference>
<dbReference type="PANTHER" id="PTHR43004">
    <property type="entry name" value="TRK SYSTEM POTASSIUM UPTAKE PROTEIN"/>
    <property type="match status" value="1"/>
</dbReference>
<dbReference type="InterPro" id="IPR050641">
    <property type="entry name" value="RIFMO-like"/>
</dbReference>
<accession>I2MTM6</accession>
<dbReference type="EMBL" id="CP029159">
    <property type="protein sequence ID" value="QKM71140.1"/>
    <property type="molecule type" value="Genomic_DNA"/>
</dbReference>
<dbReference type="AlphaFoldDB" id="I2MTM6"/>
<dbReference type="GO" id="GO:0016709">
    <property type="term" value="F:oxidoreductase activity, acting on paired donors, with incorporation or reduction of molecular oxygen, NAD(P)H as one donor, and incorporation of one atom of oxygen"/>
    <property type="evidence" value="ECO:0007669"/>
    <property type="project" value="UniProtKB-ARBA"/>
</dbReference>
<dbReference type="GO" id="GO:0071949">
    <property type="term" value="F:FAD binding"/>
    <property type="evidence" value="ECO:0007669"/>
    <property type="project" value="InterPro"/>
</dbReference>
<feature type="domain" description="FAD-binding" evidence="4">
    <location>
        <begin position="20"/>
        <end position="352"/>
    </location>
</feature>
<dbReference type="Pfam" id="PF01494">
    <property type="entry name" value="FAD_binding_3"/>
    <property type="match status" value="1"/>
</dbReference>
<organism evidence="5 6">
    <name type="scientific">Streptomyces tsukubensis (strain DSM 42081 / NBRC 108919 / NRRL 18488 / 9993)</name>
    <dbReference type="NCBI Taxonomy" id="1114943"/>
    <lineage>
        <taxon>Bacteria</taxon>
        <taxon>Bacillati</taxon>
        <taxon>Actinomycetota</taxon>
        <taxon>Actinomycetes</taxon>
        <taxon>Kitasatosporales</taxon>
        <taxon>Streptomycetaceae</taxon>
        <taxon>Streptomyces</taxon>
    </lineage>
</organism>
<name>I2MTM6_STRT9</name>
<keyword evidence="6" id="KW-1185">Reference proteome</keyword>
<dbReference type="Gene3D" id="3.50.50.60">
    <property type="entry name" value="FAD/NAD(P)-binding domain"/>
    <property type="match status" value="2"/>
</dbReference>